<dbReference type="KEGG" id="scu:SCE1572_46840"/>
<evidence type="ECO:0000313" key="3">
    <source>
        <dbReference type="Proteomes" id="UP000014803"/>
    </source>
</evidence>
<sequence length="48" mass="5080">MTPPRSSIACVLRACAAQSARPHASSTRAPPPPRKRRAVPSVHSPKPP</sequence>
<dbReference type="HOGENOM" id="CLU_3157889_0_0_7"/>
<reference evidence="2 3" key="1">
    <citation type="journal article" date="2013" name="Sci. Rep.">
        <title>Extraordinary expansion of a Sorangium cellulosum genome from an alkaline milieu.</title>
        <authorList>
            <person name="Han K."/>
            <person name="Li Z.F."/>
            <person name="Peng R."/>
            <person name="Zhu L.P."/>
            <person name="Zhou T."/>
            <person name="Wang L.G."/>
            <person name="Li S.G."/>
            <person name="Zhang X.B."/>
            <person name="Hu W."/>
            <person name="Wu Z.H."/>
            <person name="Qin N."/>
            <person name="Li Y.Z."/>
        </authorList>
    </citation>
    <scope>NUCLEOTIDE SEQUENCE [LARGE SCALE GENOMIC DNA]</scope>
    <source>
        <strain evidence="2 3">So0157-2</strain>
    </source>
</reference>
<protein>
    <submittedName>
        <fullName evidence="2">Uncharacterized protein</fullName>
    </submittedName>
</protein>
<feature type="region of interest" description="Disordered" evidence="1">
    <location>
        <begin position="15"/>
        <end position="48"/>
    </location>
</feature>
<evidence type="ECO:0000256" key="1">
    <source>
        <dbReference type="SAM" id="MobiDB-lite"/>
    </source>
</evidence>
<name>S4YAM3_SORCE</name>
<feature type="compositionally biased region" description="Low complexity" evidence="1">
    <location>
        <begin position="19"/>
        <end position="28"/>
    </location>
</feature>
<organism evidence="2 3">
    <name type="scientific">Sorangium cellulosum So0157-2</name>
    <dbReference type="NCBI Taxonomy" id="1254432"/>
    <lineage>
        <taxon>Bacteria</taxon>
        <taxon>Pseudomonadati</taxon>
        <taxon>Myxococcota</taxon>
        <taxon>Polyangia</taxon>
        <taxon>Polyangiales</taxon>
        <taxon>Polyangiaceae</taxon>
        <taxon>Sorangium</taxon>
    </lineage>
</organism>
<evidence type="ECO:0000313" key="2">
    <source>
        <dbReference type="EMBL" id="AGP41356.1"/>
    </source>
</evidence>
<dbReference type="EMBL" id="CP003969">
    <property type="protein sequence ID" value="AGP41356.1"/>
    <property type="molecule type" value="Genomic_DNA"/>
</dbReference>
<dbReference type="Proteomes" id="UP000014803">
    <property type="component" value="Chromosome"/>
</dbReference>
<dbReference type="AlphaFoldDB" id="S4YAM3"/>
<gene>
    <name evidence="2" type="ORF">SCE1572_46840</name>
</gene>
<accession>S4YAM3</accession>
<proteinExistence type="predicted"/>